<organism evidence="2 3">
    <name type="scientific">Alteribacillus persepolensis</name>
    <dbReference type="NCBI Taxonomy" id="568899"/>
    <lineage>
        <taxon>Bacteria</taxon>
        <taxon>Bacillati</taxon>
        <taxon>Bacillota</taxon>
        <taxon>Bacilli</taxon>
        <taxon>Bacillales</taxon>
        <taxon>Bacillaceae</taxon>
        <taxon>Alteribacillus</taxon>
    </lineage>
</organism>
<name>A0A1G8EXM5_9BACI</name>
<accession>A0A1G8EXM5</accession>
<dbReference type="Proteomes" id="UP000199163">
    <property type="component" value="Unassembled WGS sequence"/>
</dbReference>
<dbReference type="STRING" id="568899.SAMN05192534_110109"/>
<evidence type="ECO:0000313" key="2">
    <source>
        <dbReference type="EMBL" id="SDH74567.1"/>
    </source>
</evidence>
<keyword evidence="3" id="KW-1185">Reference proteome</keyword>
<reference evidence="2 3" key="1">
    <citation type="submission" date="2016-10" db="EMBL/GenBank/DDBJ databases">
        <authorList>
            <person name="de Groot N.N."/>
        </authorList>
    </citation>
    <scope>NUCLEOTIDE SEQUENCE [LARGE SCALE GENOMIC DNA]</scope>
    <source>
        <strain evidence="2 3">DSM 21632</strain>
    </source>
</reference>
<gene>
    <name evidence="2" type="ORF">SAMN05192534_110109</name>
</gene>
<keyword evidence="1" id="KW-0812">Transmembrane</keyword>
<dbReference type="AlphaFoldDB" id="A0A1G8EXM5"/>
<protein>
    <submittedName>
        <fullName evidence="2">Uncharacterized protein</fullName>
    </submittedName>
</protein>
<keyword evidence="1" id="KW-1133">Transmembrane helix</keyword>
<proteinExistence type="predicted"/>
<sequence>MMWLRFIMIGVFAFTAINLFAYQGVGITYAITDLTKNK</sequence>
<evidence type="ECO:0000313" key="3">
    <source>
        <dbReference type="Proteomes" id="UP000199163"/>
    </source>
</evidence>
<feature type="transmembrane region" description="Helical" evidence="1">
    <location>
        <begin position="6"/>
        <end position="31"/>
    </location>
</feature>
<keyword evidence="1" id="KW-0472">Membrane</keyword>
<dbReference type="EMBL" id="FNDK01000010">
    <property type="protein sequence ID" value="SDH74567.1"/>
    <property type="molecule type" value="Genomic_DNA"/>
</dbReference>
<evidence type="ECO:0000256" key="1">
    <source>
        <dbReference type="SAM" id="Phobius"/>
    </source>
</evidence>